<evidence type="ECO:0000313" key="3">
    <source>
        <dbReference type="Proteomes" id="UP000502823"/>
    </source>
</evidence>
<feature type="compositionally biased region" description="Basic and acidic residues" evidence="1">
    <location>
        <begin position="832"/>
        <end position="848"/>
    </location>
</feature>
<dbReference type="PANTHER" id="PTHR37970">
    <property type="entry name" value="PROTEIN CBG08587"/>
    <property type="match status" value="1"/>
</dbReference>
<comment type="caution">
    <text evidence="2">The sequence shown here is derived from an EMBL/GenBank/DDBJ whole genome shotgun (WGS) entry which is preliminary data.</text>
</comment>
<feature type="compositionally biased region" description="Low complexity" evidence="1">
    <location>
        <begin position="622"/>
        <end position="631"/>
    </location>
</feature>
<feature type="compositionally biased region" description="Basic and acidic residues" evidence="1">
    <location>
        <begin position="403"/>
        <end position="414"/>
    </location>
</feature>
<feature type="region of interest" description="Disordered" evidence="1">
    <location>
        <begin position="347"/>
        <end position="371"/>
    </location>
</feature>
<reference evidence="3" key="1">
    <citation type="submission" date="2020-01" db="EMBL/GenBank/DDBJ databases">
        <title>Draft genome sequence of the Termite Coptotermes fromosanus.</title>
        <authorList>
            <person name="Itakura S."/>
            <person name="Yosikawa Y."/>
            <person name="Umezawa K."/>
        </authorList>
    </citation>
    <scope>NUCLEOTIDE SEQUENCE [LARGE SCALE GENOMIC DNA]</scope>
</reference>
<feature type="compositionally biased region" description="Polar residues" evidence="1">
    <location>
        <begin position="357"/>
        <end position="369"/>
    </location>
</feature>
<dbReference type="OrthoDB" id="6381867at2759"/>
<proteinExistence type="predicted"/>
<accession>A0A6L2PIU9</accession>
<feature type="compositionally biased region" description="Basic and acidic residues" evidence="1">
    <location>
        <begin position="481"/>
        <end position="493"/>
    </location>
</feature>
<name>A0A6L2PIU9_COPFO</name>
<feature type="compositionally biased region" description="Pro residues" evidence="1">
    <location>
        <begin position="421"/>
        <end position="432"/>
    </location>
</feature>
<feature type="region of interest" description="Disordered" evidence="1">
    <location>
        <begin position="812"/>
        <end position="852"/>
    </location>
</feature>
<sequence>MAAQCHLFVQNAWKKDLCSNCFKSKEEHNSNGSGAVEGKSRYLATVYPSRAQSWRQNYTAPQIRRSKGSAVHFPAEESQVIGFGGDEFYSSDGEDVCEPEENIVASDDDIVDGEEDRALQKLTRTNTDFNTVAANLSGTGNGETKRTYTQLLLGKPLTDAEGRRKTLQVSVTPFGGLEESDASPFAGSHKGNLGKLLREQQDKNKTITQSCMAKYSEIQSEKTGEIVLKSVVKSVEAKLEKTTINITDIDKKVIQNDLSSSDDIVETHNVVVKSKELSVTTVADENKKNINCLRDVDKMALGNSRNTDTISVEISGASEIVPVMEEMPKKLPDELITEEEVIKDTANLPVRKIEGESSVSNPAKSTTEADNLPDCKLASQTLASDSILKDKVVEMFCVEESRELAGEPDGRADPDELTEPPALPCSPPPVDPRPSFLHALTQAGALRKPTGDKPKIPVKPSTKVLQATPRRNVVLQSPKLPRKEEHPQSQGHHEAVTLQPQVMSNVGVFVLQLSAVECDVTEHLPQQQQQQQELSTLETARAQKRQAPKPPPVPGEDISCPLFTRNPSVGLIKSSSPIAGEKEKRERASSCSPKLRVEVVSDSPSGVSSNPAPFPEPAPRRSLSLSVESLSTTAPVLTPPEQEKKKASHGRGRFSLRKFLRFGVSKEDKTVSSVAAEKREDVGPSLPVPRPRLEIIHPSELNGCNVEVVRGDARNVRQHLEDSSSTASSSSENNKVRNAAIDTPLRPAKPPPPPRNQSLDAWGKAIEVLNKPARPPPPKSAELLWQQKQPARQIQLPVNTLYANLATGLVPGEIRSGLTPSKPQRSSSIRDTNVEGPKRRVPPQHDDSGYESVELSNGKHILEVTENVYECLASSSDCDTADANTMKAVQYSVQQRRSEGSMDTSPDYVKFRGSFMRSSSLPYCGTPPFVFRRMSCCGTVTICVLQAGDDESEWSPASGHTWKKSKLRSRKGRSVVHKNLEDNYGAVIVANHEALAQVLEQVNVGAVVPPALRGLKTAVSLRWTDFTLLDDCDPVVVGRRSFHTALWGGHSVTLSLMADQCVQSALPSRGCFTLCPITEFSDLVPACHLSGQPKDRMDLVQACVVVLNRIQVDTVQTYGAALRSKVAEEEQWRDGSFVLLQLVNGLKTLQAQGIEEAPLSLSNFVLCREERDPQPRLCILHVLGVGLASEGGSLCQCALAAIKELLSDAPVTPLISNLLRRERAVSLSQVKSVLEFSLWGPMDVALGTPPSDRELMLQRWLDLERATVLHGLVHTRVELTALEECHLLFLVRTTAKMMWEASVLLDSNSSSAPEMTSF</sequence>
<dbReference type="FunCoup" id="A0A6L2PIU9">
    <property type="interactions" value="22"/>
</dbReference>
<feature type="region of interest" description="Disordered" evidence="1">
    <location>
        <begin position="524"/>
        <end position="652"/>
    </location>
</feature>
<keyword evidence="3" id="KW-1185">Reference proteome</keyword>
<organism evidence="2 3">
    <name type="scientific">Coptotermes formosanus</name>
    <name type="common">Formosan subterranean termite</name>
    <dbReference type="NCBI Taxonomy" id="36987"/>
    <lineage>
        <taxon>Eukaryota</taxon>
        <taxon>Metazoa</taxon>
        <taxon>Ecdysozoa</taxon>
        <taxon>Arthropoda</taxon>
        <taxon>Hexapoda</taxon>
        <taxon>Insecta</taxon>
        <taxon>Pterygota</taxon>
        <taxon>Neoptera</taxon>
        <taxon>Polyneoptera</taxon>
        <taxon>Dictyoptera</taxon>
        <taxon>Blattodea</taxon>
        <taxon>Blattoidea</taxon>
        <taxon>Termitoidae</taxon>
        <taxon>Rhinotermitidae</taxon>
        <taxon>Coptotermes</taxon>
    </lineage>
</organism>
<feature type="region of interest" description="Disordered" evidence="1">
    <location>
        <begin position="403"/>
        <end position="493"/>
    </location>
</feature>
<dbReference type="Proteomes" id="UP000502823">
    <property type="component" value="Unassembled WGS sequence"/>
</dbReference>
<feature type="compositionally biased region" description="Polar residues" evidence="1">
    <location>
        <begin position="818"/>
        <end position="831"/>
    </location>
</feature>
<protein>
    <submittedName>
        <fullName evidence="2">Uncharacterized protein</fullName>
    </submittedName>
</protein>
<gene>
    <name evidence="2" type="ORF">Cfor_10823</name>
</gene>
<evidence type="ECO:0000313" key="2">
    <source>
        <dbReference type="EMBL" id="GFG30535.1"/>
    </source>
</evidence>
<dbReference type="InParanoid" id="A0A6L2PIU9"/>
<dbReference type="PANTHER" id="PTHR37970:SF1">
    <property type="entry name" value="SERINE-RICH ADHESIN FOR PLATELETS"/>
    <property type="match status" value="1"/>
</dbReference>
<evidence type="ECO:0000256" key="1">
    <source>
        <dbReference type="SAM" id="MobiDB-lite"/>
    </source>
</evidence>
<feature type="compositionally biased region" description="Polar residues" evidence="1">
    <location>
        <begin position="602"/>
        <end position="611"/>
    </location>
</feature>
<dbReference type="EMBL" id="BLKM01000233">
    <property type="protein sequence ID" value="GFG30535.1"/>
    <property type="molecule type" value="Genomic_DNA"/>
</dbReference>